<dbReference type="SUPFAM" id="SSF52540">
    <property type="entry name" value="P-loop containing nucleoside triphosphate hydrolases"/>
    <property type="match status" value="1"/>
</dbReference>
<protein>
    <recommendedName>
        <fullName evidence="10">Kinesin-like protein</fullName>
    </recommendedName>
</protein>
<sequence>MGGQMQQSNPAAAALYNHTTTTDAGDAVTARWLQSAGLQHLASPMASTGIDQRLLPNLLMQGYGAQSAEEKQRLFKLMRSLNLNGESGSETYTPSSQTFGGGVVSDGFYSPEFRGDLGAGLLDLHAMDDTELLSEYAISEPFEPSPFMPEATRVFEDDFNSTRSKEIGEAEFNASQFLPINEKENNTRENNVAKIKVVVRKRPLNKKELAKKEDDVVTVYDNSYLAVHEPKLKVDLTAYVEKHEFCFDAVLDEHVSNDEVYQVTVEPIIPTIFERTKATCFAYGQTGSGKTYTMQPLPLRAAEDLVKQLCQPVYRNQRFKLWLSYFEIYGGKLFDLLSDRKKLCMREDGRQQVCIVGLQEFEVSDVQIVKEFIEKGNASRSTGSTGANEESSRSHAILQLVVKRHNEVKENKRNNNDVDEAKSGKVVGKISFIDLAGSERGADTTDNDRQTRIEGAEINKSLLALKECIRALDNDQIHIPFRGSKLTEVLRDSFVGNSKTVMISCISPNAGSCEHTLNTLRYADRVKSLSKSGNPRKDLVPNPILQTNKEVLSTSSVLASAGAEDFNDQRQEVKTVDIGRKVAEKQNYSSAAEVDKQPSSYLFDGREEKGLVSASISREKFGVKNSYSESTSQNINSHYQNDTDEKVQKVSPPRRKGYKDEKPERSTNLLKRDANGSDRLTASSKQQGTVNYSSVTGGSRHSETESFPTGNINAILEEEEALLASHRKEIEDTMEIVREEMKVLAEVDQPGSLIDNYIAQLSFLLSRKSASLVSLQARLARFQHRLKEQEILSRKRVPR</sequence>
<keyword evidence="14" id="KW-1185">Reference proteome</keyword>
<evidence type="ECO:0000256" key="1">
    <source>
        <dbReference type="ARBA" id="ARBA00004245"/>
    </source>
</evidence>
<feature type="coiled-coil region" evidence="11">
    <location>
        <begin position="716"/>
        <end position="747"/>
    </location>
</feature>
<evidence type="ECO:0000256" key="7">
    <source>
        <dbReference type="ARBA" id="ARBA00023212"/>
    </source>
</evidence>
<evidence type="ECO:0000256" key="5">
    <source>
        <dbReference type="ARBA" id="ARBA00022840"/>
    </source>
</evidence>
<dbReference type="InterPro" id="IPR019821">
    <property type="entry name" value="Kinesin_motor_CS"/>
</dbReference>
<dbReference type="GO" id="GO:1903338">
    <property type="term" value="P:regulation of cell wall organization or biogenesis"/>
    <property type="evidence" value="ECO:0007669"/>
    <property type="project" value="UniProtKB-ARBA"/>
</dbReference>
<evidence type="ECO:0000256" key="12">
    <source>
        <dbReference type="SAM" id="MobiDB-lite"/>
    </source>
</evidence>
<evidence type="ECO:0000256" key="6">
    <source>
        <dbReference type="ARBA" id="ARBA00023175"/>
    </source>
</evidence>
<reference evidence="14" key="1">
    <citation type="journal article" date="2020" name="Nat. Commun.">
        <title>Genome sequence of the cluster root forming white lupin.</title>
        <authorList>
            <person name="Hufnagel B."/>
            <person name="Marques A."/>
            <person name="Soriano A."/>
            <person name="Marques L."/>
            <person name="Divol F."/>
            <person name="Doumas P."/>
            <person name="Sallet E."/>
            <person name="Mancinotti D."/>
            <person name="Carrere S."/>
            <person name="Marande W."/>
            <person name="Arribat S."/>
            <person name="Keller J."/>
            <person name="Huneau C."/>
            <person name="Blein T."/>
            <person name="Aime D."/>
            <person name="Laguerre M."/>
            <person name="Taylor J."/>
            <person name="Schubert V."/>
            <person name="Nelson M."/>
            <person name="Geu-Flores F."/>
            <person name="Crespi M."/>
            <person name="Gallardo-Guerrero K."/>
            <person name="Delaux P.-M."/>
            <person name="Salse J."/>
            <person name="Berges H."/>
            <person name="Guyot R."/>
            <person name="Gouzy J."/>
            <person name="Peret B."/>
        </authorList>
    </citation>
    <scope>NUCLEOTIDE SEQUENCE [LARGE SCALE GENOMIC DNA]</scope>
    <source>
        <strain evidence="14">cv. Amiga</strain>
    </source>
</reference>
<dbReference type="PANTHER" id="PTHR47971">
    <property type="entry name" value="KINESIN-RELATED PROTEIN 6"/>
    <property type="match status" value="1"/>
</dbReference>
<dbReference type="InterPro" id="IPR027417">
    <property type="entry name" value="P-loop_NTPase"/>
</dbReference>
<dbReference type="GO" id="GO:0003777">
    <property type="term" value="F:microtubule motor activity"/>
    <property type="evidence" value="ECO:0007669"/>
    <property type="project" value="InterPro"/>
</dbReference>
<keyword evidence="4 9" id="KW-0547">Nucleotide-binding</keyword>
<evidence type="ECO:0000313" key="13">
    <source>
        <dbReference type="EMBL" id="KAE9609602.1"/>
    </source>
</evidence>
<dbReference type="GO" id="GO:0007019">
    <property type="term" value="P:microtubule depolymerization"/>
    <property type="evidence" value="ECO:0007669"/>
    <property type="project" value="TreeGrafter"/>
</dbReference>
<evidence type="ECO:0000313" key="14">
    <source>
        <dbReference type="Proteomes" id="UP000447434"/>
    </source>
</evidence>
<keyword evidence="2" id="KW-0963">Cytoplasm</keyword>
<feature type="compositionally biased region" description="Basic and acidic residues" evidence="12">
    <location>
        <begin position="658"/>
        <end position="676"/>
    </location>
</feature>
<dbReference type="PROSITE" id="PS00411">
    <property type="entry name" value="KINESIN_MOTOR_1"/>
    <property type="match status" value="1"/>
</dbReference>
<dbReference type="PANTHER" id="PTHR47971:SF8">
    <property type="entry name" value="KINESIN-LIKE PROTEIN"/>
    <property type="match status" value="1"/>
</dbReference>
<dbReference type="FunFam" id="3.40.850.10:FF:000012">
    <property type="entry name" value="Kinesin-like protein"/>
    <property type="match status" value="1"/>
</dbReference>
<evidence type="ECO:0000256" key="3">
    <source>
        <dbReference type="ARBA" id="ARBA00022701"/>
    </source>
</evidence>
<dbReference type="OrthoDB" id="3176171at2759"/>
<dbReference type="PRINTS" id="PR00380">
    <property type="entry name" value="KINESINHEAVY"/>
</dbReference>
<feature type="compositionally biased region" description="Polar residues" evidence="12">
    <location>
        <begin position="626"/>
        <end position="640"/>
    </location>
</feature>
<comment type="similarity">
    <text evidence="8">Belongs to the TRAFAC class myosin-kinesin ATPase superfamily. Kinesin family. KIN-13 subfamily.</text>
</comment>
<feature type="binding site" evidence="9">
    <location>
        <begin position="284"/>
        <end position="291"/>
    </location>
    <ligand>
        <name>ATP</name>
        <dbReference type="ChEBI" id="CHEBI:30616"/>
    </ligand>
</feature>
<evidence type="ECO:0000256" key="2">
    <source>
        <dbReference type="ARBA" id="ARBA00022490"/>
    </source>
</evidence>
<keyword evidence="7" id="KW-0206">Cytoskeleton</keyword>
<feature type="region of interest" description="Disordered" evidence="12">
    <location>
        <begin position="626"/>
        <end position="707"/>
    </location>
</feature>
<evidence type="ECO:0000256" key="10">
    <source>
        <dbReference type="RuleBase" id="RU000394"/>
    </source>
</evidence>
<evidence type="ECO:0000256" key="4">
    <source>
        <dbReference type="ARBA" id="ARBA00022741"/>
    </source>
</evidence>
<dbReference type="GO" id="GO:0008017">
    <property type="term" value="F:microtubule binding"/>
    <property type="evidence" value="ECO:0007669"/>
    <property type="project" value="InterPro"/>
</dbReference>
<name>A0A6A4Q782_LUPAL</name>
<dbReference type="GO" id="GO:0005874">
    <property type="term" value="C:microtubule"/>
    <property type="evidence" value="ECO:0007669"/>
    <property type="project" value="UniProtKB-KW"/>
</dbReference>
<dbReference type="InterPro" id="IPR001752">
    <property type="entry name" value="Kinesin_motor_dom"/>
</dbReference>
<evidence type="ECO:0000256" key="9">
    <source>
        <dbReference type="PROSITE-ProRule" id="PRU00283"/>
    </source>
</evidence>
<gene>
    <name evidence="13" type="ORF">Lalb_Chr07g0177781</name>
</gene>
<dbReference type="EMBL" id="WOCE01000007">
    <property type="protein sequence ID" value="KAE9609602.1"/>
    <property type="molecule type" value="Genomic_DNA"/>
</dbReference>
<keyword evidence="5 9" id="KW-0067">ATP-binding</keyword>
<dbReference type="AlphaFoldDB" id="A0A6A4Q782"/>
<dbReference type="GO" id="GO:0007018">
    <property type="term" value="P:microtubule-based movement"/>
    <property type="evidence" value="ECO:0007669"/>
    <property type="project" value="InterPro"/>
</dbReference>
<organism evidence="13 14">
    <name type="scientific">Lupinus albus</name>
    <name type="common">White lupine</name>
    <name type="synonym">Lupinus termis</name>
    <dbReference type="NCBI Taxonomy" id="3870"/>
    <lineage>
        <taxon>Eukaryota</taxon>
        <taxon>Viridiplantae</taxon>
        <taxon>Streptophyta</taxon>
        <taxon>Embryophyta</taxon>
        <taxon>Tracheophyta</taxon>
        <taxon>Spermatophyta</taxon>
        <taxon>Magnoliopsida</taxon>
        <taxon>eudicotyledons</taxon>
        <taxon>Gunneridae</taxon>
        <taxon>Pentapetalae</taxon>
        <taxon>rosids</taxon>
        <taxon>fabids</taxon>
        <taxon>Fabales</taxon>
        <taxon>Fabaceae</taxon>
        <taxon>Papilionoideae</taxon>
        <taxon>50 kb inversion clade</taxon>
        <taxon>genistoids sensu lato</taxon>
        <taxon>core genistoids</taxon>
        <taxon>Genisteae</taxon>
        <taxon>Lupinus</taxon>
    </lineage>
</organism>
<dbReference type="Gene3D" id="3.40.850.10">
    <property type="entry name" value="Kinesin motor domain"/>
    <property type="match status" value="1"/>
</dbReference>
<dbReference type="CDD" id="cd01367">
    <property type="entry name" value="KISc_KIF2_like"/>
    <property type="match status" value="1"/>
</dbReference>
<keyword evidence="3 10" id="KW-0493">Microtubule</keyword>
<dbReference type="Proteomes" id="UP000447434">
    <property type="component" value="Chromosome 7"/>
</dbReference>
<dbReference type="Pfam" id="PF00225">
    <property type="entry name" value="Kinesin"/>
    <property type="match status" value="1"/>
</dbReference>
<evidence type="ECO:0000256" key="8">
    <source>
        <dbReference type="ARBA" id="ARBA00061030"/>
    </source>
</evidence>
<accession>A0A6A4Q782</accession>
<dbReference type="SMART" id="SM00129">
    <property type="entry name" value="KISc"/>
    <property type="match status" value="1"/>
</dbReference>
<feature type="compositionally biased region" description="Polar residues" evidence="12">
    <location>
        <begin position="678"/>
        <end position="707"/>
    </location>
</feature>
<dbReference type="InterPro" id="IPR027640">
    <property type="entry name" value="Kinesin-like_fam"/>
</dbReference>
<keyword evidence="11" id="KW-0175">Coiled coil</keyword>
<comment type="subcellular location">
    <subcellularLocation>
        <location evidence="1">Cytoplasm</location>
        <location evidence="1">Cytoskeleton</location>
    </subcellularLocation>
</comment>
<keyword evidence="6 9" id="KW-0505">Motor protein</keyword>
<dbReference type="PROSITE" id="PS50067">
    <property type="entry name" value="KINESIN_MOTOR_2"/>
    <property type="match status" value="1"/>
</dbReference>
<comment type="caution">
    <text evidence="13">The sequence shown here is derived from an EMBL/GenBank/DDBJ whole genome shotgun (WGS) entry which is preliminary data.</text>
</comment>
<proteinExistence type="inferred from homology"/>
<evidence type="ECO:0000256" key="11">
    <source>
        <dbReference type="SAM" id="Coils"/>
    </source>
</evidence>
<dbReference type="InterPro" id="IPR036961">
    <property type="entry name" value="Kinesin_motor_dom_sf"/>
</dbReference>
<dbReference type="GO" id="GO:0005524">
    <property type="term" value="F:ATP binding"/>
    <property type="evidence" value="ECO:0007669"/>
    <property type="project" value="UniProtKB-UniRule"/>
</dbReference>